<dbReference type="eggNOG" id="COG1180">
    <property type="taxonomic scope" value="Bacteria"/>
</dbReference>
<feature type="domain" description="Radical SAM core" evidence="11">
    <location>
        <begin position="15"/>
        <end position="237"/>
    </location>
</feature>
<keyword evidence="9 10" id="KW-0411">Iron-sulfur</keyword>
<dbReference type="PROSITE" id="PS51918">
    <property type="entry name" value="RADICAL_SAM"/>
    <property type="match status" value="1"/>
</dbReference>
<evidence type="ECO:0000256" key="8">
    <source>
        <dbReference type="ARBA" id="ARBA00023004"/>
    </source>
</evidence>
<evidence type="ECO:0000313" key="12">
    <source>
        <dbReference type="EMBL" id="KEQ13844.1"/>
    </source>
</evidence>
<dbReference type="InterPro" id="IPR012838">
    <property type="entry name" value="PFL1_activating"/>
</dbReference>
<dbReference type="GO" id="GO:0016829">
    <property type="term" value="F:lyase activity"/>
    <property type="evidence" value="ECO:0007669"/>
    <property type="project" value="UniProtKB-KW"/>
</dbReference>
<dbReference type="GO" id="GO:0006006">
    <property type="term" value="P:glucose metabolic process"/>
    <property type="evidence" value="ECO:0007669"/>
    <property type="project" value="UniProtKB-KW"/>
</dbReference>
<keyword evidence="5 10" id="KW-0949">S-adenosyl-L-methionine</keyword>
<comment type="function">
    <text evidence="1">Activation of pyruvate formate-lyase 1 under anaerobic conditions by generation of an organic free radical, using S-adenosylmethionine and reduced flavodoxin as cosubstrates to produce 5'-deoxy-adenosine.</text>
</comment>
<dbReference type="InterPro" id="IPR001989">
    <property type="entry name" value="Radical_activat_CS"/>
</dbReference>
<evidence type="ECO:0000256" key="4">
    <source>
        <dbReference type="ARBA" id="ARBA00022526"/>
    </source>
</evidence>
<evidence type="ECO:0000256" key="2">
    <source>
        <dbReference type="ARBA" id="ARBA00009777"/>
    </source>
</evidence>
<dbReference type="GO" id="GO:0046872">
    <property type="term" value="F:metal ion binding"/>
    <property type="evidence" value="ECO:0007669"/>
    <property type="project" value="UniProtKB-UniRule"/>
</dbReference>
<dbReference type="NCBIfam" id="TIGR02493">
    <property type="entry name" value="PFLA"/>
    <property type="match status" value="1"/>
</dbReference>
<comment type="caution">
    <text evidence="12">The sequence shown here is derived from an EMBL/GenBank/DDBJ whole genome shotgun (WGS) entry which is preliminary data.</text>
</comment>
<dbReference type="InterPro" id="IPR034457">
    <property type="entry name" value="Organic_radical-activating"/>
</dbReference>
<keyword evidence="8 10" id="KW-0408">Iron</keyword>
<proteinExistence type="inferred from homology"/>
<keyword evidence="3 10" id="KW-0004">4Fe-4S</keyword>
<keyword evidence="10" id="KW-0963">Cytoplasm</keyword>
<dbReference type="GO" id="GO:0005737">
    <property type="term" value="C:cytoplasm"/>
    <property type="evidence" value="ECO:0007669"/>
    <property type="project" value="UniProtKB-SubCell"/>
</dbReference>
<evidence type="ECO:0000259" key="11">
    <source>
        <dbReference type="PROSITE" id="PS51918"/>
    </source>
</evidence>
<accession>A0A081N5X1</accession>
<evidence type="ECO:0000313" key="13">
    <source>
        <dbReference type="Proteomes" id="UP000028006"/>
    </source>
</evidence>
<comment type="similarity">
    <text evidence="2 10">Belongs to the organic radical-activating enzymes family.</text>
</comment>
<dbReference type="EMBL" id="JOKG01000003">
    <property type="protein sequence ID" value="KEQ13844.1"/>
    <property type="molecule type" value="Genomic_DNA"/>
</dbReference>
<dbReference type="CDD" id="cd01335">
    <property type="entry name" value="Radical_SAM"/>
    <property type="match status" value="1"/>
</dbReference>
<comment type="subcellular location">
    <subcellularLocation>
        <location evidence="10">Cytoplasm</location>
    </subcellularLocation>
</comment>
<name>A0A081N5X1_9GAMM</name>
<organism evidence="12 13">
    <name type="scientific">Endozoicomonas montiporae</name>
    <dbReference type="NCBI Taxonomy" id="1027273"/>
    <lineage>
        <taxon>Bacteria</taxon>
        <taxon>Pseudomonadati</taxon>
        <taxon>Pseudomonadota</taxon>
        <taxon>Gammaproteobacteria</taxon>
        <taxon>Oceanospirillales</taxon>
        <taxon>Endozoicomonadaceae</taxon>
        <taxon>Endozoicomonas</taxon>
    </lineage>
</organism>
<keyword evidence="6 10" id="KW-0479">Metal-binding</keyword>
<dbReference type="GO" id="GO:0043365">
    <property type="term" value="F:[formate-C-acetyltransferase]-activating enzyme activity"/>
    <property type="evidence" value="ECO:0007669"/>
    <property type="project" value="UniProtKB-UniRule"/>
</dbReference>
<evidence type="ECO:0000256" key="6">
    <source>
        <dbReference type="ARBA" id="ARBA00022723"/>
    </source>
</evidence>
<keyword evidence="4" id="KW-0313">Glucose metabolism</keyword>
<dbReference type="SFLD" id="SFLDS00029">
    <property type="entry name" value="Radical_SAM"/>
    <property type="match status" value="1"/>
</dbReference>
<dbReference type="RefSeq" id="WP_034877087.1">
    <property type="nucleotide sequence ID" value="NZ_JOKG01000003.1"/>
</dbReference>
<dbReference type="SFLD" id="SFLDG01066">
    <property type="entry name" value="organic_radical-activating_enz"/>
    <property type="match status" value="1"/>
</dbReference>
<evidence type="ECO:0000256" key="3">
    <source>
        <dbReference type="ARBA" id="ARBA00022485"/>
    </source>
</evidence>
<dbReference type="InterPro" id="IPR058240">
    <property type="entry name" value="rSAM_sf"/>
</dbReference>
<evidence type="ECO:0000256" key="5">
    <source>
        <dbReference type="ARBA" id="ARBA00022691"/>
    </source>
</evidence>
<reference evidence="12 13" key="1">
    <citation type="submission" date="2014-06" db="EMBL/GenBank/DDBJ databases">
        <title>Whole Genome Sequences of Three Symbiotic Endozoicomonas Bacteria.</title>
        <authorList>
            <person name="Neave M.J."/>
            <person name="Apprill A."/>
            <person name="Voolstra C.R."/>
        </authorList>
    </citation>
    <scope>NUCLEOTIDE SEQUENCE [LARGE SCALE GENOMIC DNA]</scope>
    <source>
        <strain evidence="12 13">LMG 24815</strain>
    </source>
</reference>
<evidence type="ECO:0000256" key="9">
    <source>
        <dbReference type="ARBA" id="ARBA00023014"/>
    </source>
</evidence>
<dbReference type="InterPro" id="IPR007197">
    <property type="entry name" value="rSAM"/>
</dbReference>
<dbReference type="Pfam" id="PF04055">
    <property type="entry name" value="Radical_SAM"/>
    <property type="match status" value="1"/>
</dbReference>
<dbReference type="EC" id="1.97.1.4" evidence="10"/>
<comment type="function">
    <text evidence="10">Activation of pyruvate formate-lyase under anaerobic conditions by generation of an organic free radical, using S-adenosylmethionine and reduced flavodoxin as cosubstrates to produce 5'-deoxy-adenosine.</text>
</comment>
<keyword evidence="7 10" id="KW-0560">Oxidoreductase</keyword>
<dbReference type="PANTHER" id="PTHR30352">
    <property type="entry name" value="PYRUVATE FORMATE-LYASE-ACTIVATING ENZYME"/>
    <property type="match status" value="1"/>
</dbReference>
<dbReference type="Proteomes" id="UP000028006">
    <property type="component" value="Unassembled WGS sequence"/>
</dbReference>
<dbReference type="AlphaFoldDB" id="A0A081N5X1"/>
<protein>
    <recommendedName>
        <fullName evidence="10">Pyruvate formate-lyase-activating enzyme</fullName>
        <ecNumber evidence="10">1.97.1.4</ecNumber>
    </recommendedName>
</protein>
<gene>
    <name evidence="12" type="primary">pflA</name>
    <name evidence="12" type="ORF">GZ77_16390</name>
</gene>
<keyword evidence="12" id="KW-0670">Pyruvate</keyword>
<evidence type="ECO:0000256" key="10">
    <source>
        <dbReference type="RuleBase" id="RU362053"/>
    </source>
</evidence>
<dbReference type="PANTHER" id="PTHR30352:SF5">
    <property type="entry name" value="PYRUVATE FORMATE-LYASE 1-ACTIVATING ENZYME"/>
    <property type="match status" value="1"/>
</dbReference>
<evidence type="ECO:0000256" key="1">
    <source>
        <dbReference type="ARBA" id="ARBA00002918"/>
    </source>
</evidence>
<sequence>MSLGRVHSQDSFGTVDGPGIRYVVFMQGCHMRCRYCHNRDTWDLRKGGEIKSHEEVFQDIYKVRNFLSGGVTVTGGEPLIQAEFVADLFAECRKAGIHTCLDSNGFTKTITEPVERLLSNTDLVLLDLKQIDEDMHQKLTYVTNRHPLNFARYLHEINKPVWIRYVVVEGYTVDPQYAARMAEFIAPMRNVEKVEILPYHSLGVHKWDLLNDTYELESVTPPTTEQLDAIKAEFVKRGVAAAY</sequence>
<evidence type="ECO:0000256" key="7">
    <source>
        <dbReference type="ARBA" id="ARBA00023002"/>
    </source>
</evidence>
<keyword evidence="13" id="KW-1185">Reference proteome</keyword>
<dbReference type="PROSITE" id="PS01087">
    <property type="entry name" value="RADICAL_ACTIVATING"/>
    <property type="match status" value="1"/>
</dbReference>
<keyword evidence="12" id="KW-0456">Lyase</keyword>
<comment type="catalytic activity">
    <reaction evidence="10">
        <text>glycyl-[formate C-acetyltransferase] + reduced [flavodoxin] + S-adenosyl-L-methionine = glycin-2-yl radical-[formate C-acetyltransferase] + semiquinone [flavodoxin] + 5'-deoxyadenosine + L-methionine + H(+)</text>
        <dbReference type="Rhea" id="RHEA:19225"/>
        <dbReference type="Rhea" id="RHEA-COMP:10622"/>
        <dbReference type="Rhea" id="RHEA-COMP:12190"/>
        <dbReference type="Rhea" id="RHEA-COMP:12191"/>
        <dbReference type="Rhea" id="RHEA-COMP:14480"/>
        <dbReference type="ChEBI" id="CHEBI:15378"/>
        <dbReference type="ChEBI" id="CHEBI:17319"/>
        <dbReference type="ChEBI" id="CHEBI:29947"/>
        <dbReference type="ChEBI" id="CHEBI:32722"/>
        <dbReference type="ChEBI" id="CHEBI:57618"/>
        <dbReference type="ChEBI" id="CHEBI:57844"/>
        <dbReference type="ChEBI" id="CHEBI:59789"/>
        <dbReference type="ChEBI" id="CHEBI:140311"/>
        <dbReference type="EC" id="1.97.1.4"/>
    </reaction>
</comment>
<dbReference type="SUPFAM" id="SSF102114">
    <property type="entry name" value="Radical SAM enzymes"/>
    <property type="match status" value="1"/>
</dbReference>
<dbReference type="InterPro" id="IPR013785">
    <property type="entry name" value="Aldolase_TIM"/>
</dbReference>
<comment type="cofactor">
    <cofactor evidence="10">
        <name>[4Fe-4S] cluster</name>
        <dbReference type="ChEBI" id="CHEBI:49883"/>
    </cofactor>
    <text evidence="10">Binds 1 [4Fe-4S] cluster. The cluster is coordinated with 3 cysteines and an exchangeable S-adenosyl-L-methionine.</text>
</comment>
<keyword evidence="4" id="KW-0119">Carbohydrate metabolism</keyword>
<dbReference type="GO" id="GO:0051539">
    <property type="term" value="F:4 iron, 4 sulfur cluster binding"/>
    <property type="evidence" value="ECO:0007669"/>
    <property type="project" value="UniProtKB-UniRule"/>
</dbReference>
<dbReference type="Gene3D" id="3.20.20.70">
    <property type="entry name" value="Aldolase class I"/>
    <property type="match status" value="1"/>
</dbReference>